<feature type="compositionally biased region" description="Basic residues" evidence="2">
    <location>
        <begin position="385"/>
        <end position="401"/>
    </location>
</feature>
<feature type="compositionally biased region" description="Polar residues" evidence="2">
    <location>
        <begin position="982"/>
        <end position="991"/>
    </location>
</feature>
<comment type="caution">
    <text evidence="4">The sequence shown here is derived from an EMBL/GenBank/DDBJ whole genome shotgun (WGS) entry which is preliminary data.</text>
</comment>
<feature type="compositionally biased region" description="Basic and acidic residues" evidence="2">
    <location>
        <begin position="1040"/>
        <end position="1050"/>
    </location>
</feature>
<protein>
    <recommendedName>
        <fullName evidence="3">DUF4378 domain-containing protein</fullName>
    </recommendedName>
</protein>
<proteinExistence type="predicted"/>
<evidence type="ECO:0000313" key="4">
    <source>
        <dbReference type="EMBL" id="CAG9316658.1"/>
    </source>
</evidence>
<feature type="coiled-coil region" evidence="1">
    <location>
        <begin position="628"/>
        <end position="680"/>
    </location>
</feature>
<dbReference type="InterPro" id="IPR025486">
    <property type="entry name" value="DUF4378"/>
</dbReference>
<feature type="region of interest" description="Disordered" evidence="2">
    <location>
        <begin position="978"/>
        <end position="997"/>
    </location>
</feature>
<reference evidence="4" key="1">
    <citation type="submission" date="2021-09" db="EMBL/GenBank/DDBJ databases">
        <authorList>
            <consortium name="AG Swart"/>
            <person name="Singh M."/>
            <person name="Singh A."/>
            <person name="Seah K."/>
            <person name="Emmerich C."/>
        </authorList>
    </citation>
    <scope>NUCLEOTIDE SEQUENCE</scope>
    <source>
        <strain evidence="4">ATCC30299</strain>
    </source>
</reference>
<feature type="region of interest" description="Disordered" evidence="2">
    <location>
        <begin position="385"/>
        <end position="404"/>
    </location>
</feature>
<feature type="region of interest" description="Disordered" evidence="2">
    <location>
        <begin position="1007"/>
        <end position="1050"/>
    </location>
</feature>
<accession>A0AAU9IU53</accession>
<organism evidence="4 5">
    <name type="scientific">Blepharisma stoltei</name>
    <dbReference type="NCBI Taxonomy" id="1481888"/>
    <lineage>
        <taxon>Eukaryota</taxon>
        <taxon>Sar</taxon>
        <taxon>Alveolata</taxon>
        <taxon>Ciliophora</taxon>
        <taxon>Postciliodesmatophora</taxon>
        <taxon>Heterotrichea</taxon>
        <taxon>Heterotrichida</taxon>
        <taxon>Blepharismidae</taxon>
        <taxon>Blepharisma</taxon>
    </lineage>
</organism>
<gene>
    <name evidence="4" type="ORF">BSTOLATCC_MIC16766</name>
</gene>
<evidence type="ECO:0000259" key="3">
    <source>
        <dbReference type="Pfam" id="PF14309"/>
    </source>
</evidence>
<feature type="compositionally biased region" description="Polar residues" evidence="2">
    <location>
        <begin position="949"/>
        <end position="970"/>
    </location>
</feature>
<feature type="coiled-coil region" evidence="1">
    <location>
        <begin position="213"/>
        <end position="240"/>
    </location>
</feature>
<dbReference type="Proteomes" id="UP001162131">
    <property type="component" value="Unassembled WGS sequence"/>
</dbReference>
<evidence type="ECO:0000313" key="5">
    <source>
        <dbReference type="Proteomes" id="UP001162131"/>
    </source>
</evidence>
<dbReference type="PROSITE" id="PS50096">
    <property type="entry name" value="IQ"/>
    <property type="match status" value="1"/>
</dbReference>
<name>A0AAU9IU53_9CILI</name>
<keyword evidence="1" id="KW-0175">Coiled coil</keyword>
<evidence type="ECO:0000256" key="1">
    <source>
        <dbReference type="SAM" id="Coils"/>
    </source>
</evidence>
<feature type="coiled-coil region" evidence="1">
    <location>
        <begin position="506"/>
        <end position="533"/>
    </location>
</feature>
<dbReference type="EMBL" id="CAJZBQ010000016">
    <property type="protein sequence ID" value="CAG9316658.1"/>
    <property type="molecule type" value="Genomic_DNA"/>
</dbReference>
<sequence length="1338" mass="153884">MTQVISFSGEQTQLNSPVSFSGQSTGFLEISTTYRSFTGTRVGSASVTGKRILSQSTLYRPESDNLSKFPIPVQIFTKSKKPYKTLESQNDNSNLSQKFLSKSNTERKYLGKVKQTPPIHPSKTKLAKEATKMSKNLIMNRHLSQSKSQKKLFEVKTPFSKSFSTPEIKTKEVGIKPEIAKKIDENKPRAVTKIDDIVKKTLFQEKAKKVRKIKAEQELKAKTERRKIELKIQNNQIRQENSIKFRQEKFQPKIAWGANEKKVLGLDMVELQKEIEEQRKHKREIRAHTKSAEKDRIGLEFLEELKLEIGKEPRSKSVNQDMIIPFKAVKKSDPKIQAFIKVQKKSRKESKVQEMLHHQAEEAKRLTQLKQLDIFAKSQISQLKKKKKSKTNKKKNKKKSTKTWIEESPISEIEEQTFQPLTTRKLINEHSESKDSFQENLVSTISYKPKEDLKLQDSLKIYIASDTNLEEGEPSSNINFQDSSPTNNPKLLDSSLSNGKFISDSNISIEIRKNDIKKRIDDLKNRIGRVKENFKEPSPSSKNKAAAKIQSYVRKFLLLKRLEKETFTNEDNEVQQILSKEKKSKKNLEIQVEPSPYSSSETSSEIPAENLIDILSPKMSTAHLEDRLIEELKNIEEIKHQKDEYKDILKDQIIWQGNQKQNLQKLKEKELRELKEITEKSGLGKDIEKMLRKIIEDRYMHLGNLIEENIENVQEALTKDHEHISIHKENEEENMKEYTEDSSSGSSYFESQASDKFMEMFNKKKQKFSESESDSLRPVSYEKIFQDFWENKKSEESVEVLNIIGKSEENDEGGKNFSDVPSYLSNITAEQSEKINFPDFNQVANIETDEGDEIFKNLISDASFKGPENEPLKIEENKENSQIQKTSFECVNESVTSSIKKNESLSEIEAKSEEILKELDNAIDKILEFPSISTESPEFSKPNLPAVSPNMSEGPSITSFDLPVSSSSPHQGAIFIEEGKSTENSNPANNMTEEDSSLFDELQQLTTEPDNPIEKSPFQYKVSDSEDEKSKPTTPIPELQEEKPPSPKLTREITPELISRISESILEMLIRDEVIPQLSQSSQINFEELIKTDESFPEDLMIKTDSLSVQKYVEQIFNLGLHNIEDFLKNLTLPLKRNPLDALSRMQETEIGTHVEGEFIQPPPIFNVDYYLELEHQDLSFSKKNVSPSTLQLLSECEHIHNKMIFDATNESLQKHRPYGLKGVPMPWSSSNRLMVDMHKGLDVIIEEVKKETEKWSLLQAGKILTKDMFLTGGAFDEEFLQQTREEKLAMLLTDDLVEKDDVWVEYEFEETQVKLDLADMILEDLVIETFSILDDNY</sequence>
<feature type="region of interest" description="Disordered" evidence="2">
    <location>
        <begin position="933"/>
        <end position="970"/>
    </location>
</feature>
<dbReference type="Pfam" id="PF14309">
    <property type="entry name" value="DUF4378"/>
    <property type="match status" value="1"/>
</dbReference>
<evidence type="ECO:0000256" key="2">
    <source>
        <dbReference type="SAM" id="MobiDB-lite"/>
    </source>
</evidence>
<feature type="domain" description="DUF4378" evidence="3">
    <location>
        <begin position="1196"/>
        <end position="1329"/>
    </location>
</feature>
<feature type="compositionally biased region" description="Polar residues" evidence="2">
    <location>
        <begin position="474"/>
        <end position="492"/>
    </location>
</feature>
<feature type="region of interest" description="Disordered" evidence="2">
    <location>
        <begin position="470"/>
        <end position="492"/>
    </location>
</feature>
<keyword evidence="5" id="KW-1185">Reference proteome</keyword>